<gene>
    <name evidence="3" type="ORF">FRZ44_16350</name>
</gene>
<dbReference type="GO" id="GO:0001046">
    <property type="term" value="F:core promoter sequence-specific DNA binding"/>
    <property type="evidence" value="ECO:0007669"/>
    <property type="project" value="TreeGrafter"/>
</dbReference>
<dbReference type="GO" id="GO:0006355">
    <property type="term" value="P:regulation of DNA-templated transcription"/>
    <property type="evidence" value="ECO:0007669"/>
    <property type="project" value="InterPro"/>
</dbReference>
<protein>
    <submittedName>
        <fullName evidence="3">DNA-binding protein</fullName>
    </submittedName>
</protein>
<name>A0A5J6MFV7_9PROT</name>
<dbReference type="PANTHER" id="PTHR40455:SF1">
    <property type="entry name" value="ANTITOXIN HIGA"/>
    <property type="match status" value="1"/>
</dbReference>
<dbReference type="Proteomes" id="UP000326202">
    <property type="component" value="Chromosome"/>
</dbReference>
<evidence type="ECO:0000313" key="3">
    <source>
        <dbReference type="EMBL" id="QEX16342.1"/>
    </source>
</evidence>
<keyword evidence="3" id="KW-0238">DNA-binding</keyword>
<feature type="domain" description="HTH cro/C1-type" evidence="2">
    <location>
        <begin position="63"/>
        <end position="116"/>
    </location>
</feature>
<feature type="compositionally biased region" description="Low complexity" evidence="1">
    <location>
        <begin position="124"/>
        <end position="136"/>
    </location>
</feature>
<organism evidence="3 4">
    <name type="scientific">Hypericibacter terrae</name>
    <dbReference type="NCBI Taxonomy" id="2602015"/>
    <lineage>
        <taxon>Bacteria</taxon>
        <taxon>Pseudomonadati</taxon>
        <taxon>Pseudomonadota</taxon>
        <taxon>Alphaproteobacteria</taxon>
        <taxon>Rhodospirillales</taxon>
        <taxon>Dongiaceae</taxon>
        <taxon>Hypericibacter</taxon>
    </lineage>
</organism>
<sequence length="148" mass="16841">MQIRPLKNEADYDAALKEIERYFEKEPVPGSREGDRFDLLALVIGDYENRHWPIDPPDPVAAIEFAMEQRGVTRAQLEPILGSRARVSEILARKRHLTLPMIWRLHRTLKIPAEALIGPYALASSPRRTRAAAPSVARKRSRRSAPRA</sequence>
<feature type="region of interest" description="Disordered" evidence="1">
    <location>
        <begin position="124"/>
        <end position="148"/>
    </location>
</feature>
<evidence type="ECO:0000313" key="4">
    <source>
        <dbReference type="Proteomes" id="UP000326202"/>
    </source>
</evidence>
<dbReference type="InterPro" id="IPR001387">
    <property type="entry name" value="Cro/C1-type_HTH"/>
</dbReference>
<accession>A0A5J6MFV7</accession>
<feature type="compositionally biased region" description="Basic residues" evidence="1">
    <location>
        <begin position="137"/>
        <end position="148"/>
    </location>
</feature>
<dbReference type="AlphaFoldDB" id="A0A5J6MFV7"/>
<evidence type="ECO:0000256" key="1">
    <source>
        <dbReference type="SAM" id="MobiDB-lite"/>
    </source>
</evidence>
<dbReference type="KEGG" id="htq:FRZ44_16350"/>
<reference evidence="3 4" key="1">
    <citation type="submission" date="2019-08" db="EMBL/GenBank/DDBJ databases">
        <title>Hyperibacter terrae gen. nov., sp. nov. and Hyperibacter viscosus sp. nov., two new members in the family Rhodospirillaceae isolated from the rhizosphere of Hypericum perforatum.</title>
        <authorList>
            <person name="Noviana Z."/>
        </authorList>
    </citation>
    <scope>NUCLEOTIDE SEQUENCE [LARGE SCALE GENOMIC DNA]</scope>
    <source>
        <strain evidence="3 4">R5913</strain>
    </source>
</reference>
<dbReference type="PANTHER" id="PTHR40455">
    <property type="entry name" value="ANTITOXIN HIGA"/>
    <property type="match status" value="1"/>
</dbReference>
<dbReference type="InterPro" id="IPR039060">
    <property type="entry name" value="Antitox_HigA"/>
</dbReference>
<proteinExistence type="predicted"/>
<keyword evidence="4" id="KW-1185">Reference proteome</keyword>
<dbReference type="PROSITE" id="PS50943">
    <property type="entry name" value="HTH_CROC1"/>
    <property type="match status" value="1"/>
</dbReference>
<dbReference type="InterPro" id="IPR010982">
    <property type="entry name" value="Lambda_DNA-bd_dom_sf"/>
</dbReference>
<dbReference type="Gene3D" id="1.10.260.40">
    <property type="entry name" value="lambda repressor-like DNA-binding domains"/>
    <property type="match status" value="1"/>
</dbReference>
<dbReference type="RefSeq" id="WP_225308596.1">
    <property type="nucleotide sequence ID" value="NZ_CP042906.1"/>
</dbReference>
<dbReference type="EMBL" id="CP042906">
    <property type="protein sequence ID" value="QEX16342.1"/>
    <property type="molecule type" value="Genomic_DNA"/>
</dbReference>
<evidence type="ECO:0000259" key="2">
    <source>
        <dbReference type="PROSITE" id="PS50943"/>
    </source>
</evidence>